<keyword evidence="2" id="KW-1185">Reference proteome</keyword>
<protein>
    <submittedName>
        <fullName evidence="1">Uncharacterized protein</fullName>
    </submittedName>
</protein>
<gene>
    <name evidence="1" type="ORF">EVAR_65042_1</name>
</gene>
<proteinExistence type="predicted"/>
<sequence>MWALTKPRVLSAPAHRCRGVDGSLSYERTVGSLYVRELGIIYRLSRLKDLRFEPSVLARGGSAAADGRRRRCVVSVQNWQLNALSGKDGDLPRASTILETVGRSAQERIHGPYFRCAGVENPVPGFLSPAATTSHDSTSLVIVSTKGGSEKLF</sequence>
<evidence type="ECO:0000313" key="1">
    <source>
        <dbReference type="EMBL" id="GBP78614.1"/>
    </source>
</evidence>
<dbReference type="EMBL" id="BGZK01001376">
    <property type="protein sequence ID" value="GBP78614.1"/>
    <property type="molecule type" value="Genomic_DNA"/>
</dbReference>
<accession>A0A4C1YUV3</accession>
<dbReference type="AlphaFoldDB" id="A0A4C1YUV3"/>
<dbReference type="Proteomes" id="UP000299102">
    <property type="component" value="Unassembled WGS sequence"/>
</dbReference>
<evidence type="ECO:0000313" key="2">
    <source>
        <dbReference type="Proteomes" id="UP000299102"/>
    </source>
</evidence>
<comment type="caution">
    <text evidence="1">The sequence shown here is derived from an EMBL/GenBank/DDBJ whole genome shotgun (WGS) entry which is preliminary data.</text>
</comment>
<name>A0A4C1YUV3_EUMVA</name>
<reference evidence="1 2" key="1">
    <citation type="journal article" date="2019" name="Commun. Biol.">
        <title>The bagworm genome reveals a unique fibroin gene that provides high tensile strength.</title>
        <authorList>
            <person name="Kono N."/>
            <person name="Nakamura H."/>
            <person name="Ohtoshi R."/>
            <person name="Tomita M."/>
            <person name="Numata K."/>
            <person name="Arakawa K."/>
        </authorList>
    </citation>
    <scope>NUCLEOTIDE SEQUENCE [LARGE SCALE GENOMIC DNA]</scope>
</reference>
<organism evidence="1 2">
    <name type="scientific">Eumeta variegata</name>
    <name type="common">Bagworm moth</name>
    <name type="synonym">Eumeta japonica</name>
    <dbReference type="NCBI Taxonomy" id="151549"/>
    <lineage>
        <taxon>Eukaryota</taxon>
        <taxon>Metazoa</taxon>
        <taxon>Ecdysozoa</taxon>
        <taxon>Arthropoda</taxon>
        <taxon>Hexapoda</taxon>
        <taxon>Insecta</taxon>
        <taxon>Pterygota</taxon>
        <taxon>Neoptera</taxon>
        <taxon>Endopterygota</taxon>
        <taxon>Lepidoptera</taxon>
        <taxon>Glossata</taxon>
        <taxon>Ditrysia</taxon>
        <taxon>Tineoidea</taxon>
        <taxon>Psychidae</taxon>
        <taxon>Oiketicinae</taxon>
        <taxon>Eumeta</taxon>
    </lineage>
</organism>